<dbReference type="OrthoDB" id="3873793at2759"/>
<gene>
    <name evidence="1" type="ORF">AUEXF2481DRAFT_34497</name>
</gene>
<reference evidence="1 2" key="1">
    <citation type="journal article" date="2014" name="BMC Genomics">
        <title>Genome sequencing of four Aureobasidium pullulans varieties: biotechnological potential, stress tolerance, and description of new species.</title>
        <authorList>
            <person name="Gostin Ar C."/>
            <person name="Ohm R.A."/>
            <person name="Kogej T."/>
            <person name="Sonjak S."/>
            <person name="Turk M."/>
            <person name="Zajc J."/>
            <person name="Zalar P."/>
            <person name="Grube M."/>
            <person name="Sun H."/>
            <person name="Han J."/>
            <person name="Sharma A."/>
            <person name="Chiniquy J."/>
            <person name="Ngan C.Y."/>
            <person name="Lipzen A."/>
            <person name="Barry K."/>
            <person name="Grigoriev I.V."/>
            <person name="Gunde-Cimerman N."/>
        </authorList>
    </citation>
    <scope>NUCLEOTIDE SEQUENCE [LARGE SCALE GENOMIC DNA]</scope>
    <source>
        <strain evidence="1 2">EXF-2481</strain>
    </source>
</reference>
<evidence type="ECO:0000313" key="1">
    <source>
        <dbReference type="EMBL" id="KER00303.1"/>
    </source>
</evidence>
<evidence type="ECO:0000313" key="2">
    <source>
        <dbReference type="Proteomes" id="UP000030641"/>
    </source>
</evidence>
<keyword evidence="2" id="KW-1185">Reference proteome</keyword>
<proteinExistence type="predicted"/>
<dbReference type="InParanoid" id="A0A074Z1U7"/>
<sequence length="153" mass="17718">MCHHVSSTIRTRRITCVDQANSHGTGTFRDGTPWTIDGSRIRARPKMYRLRKERGHRDCYQLVITQVERYRQLEGEHAICGPMQRDMPNRATKVYKLSDGQSVTNLALNQTENLREYEVVTLPDPNGKPTRRYLRETHMVGTTKKLPTTYGQD</sequence>
<accession>A0A074Z1U7</accession>
<dbReference type="AlphaFoldDB" id="A0A074Z1U7"/>
<dbReference type="GeneID" id="25365093"/>
<protein>
    <submittedName>
        <fullName evidence="1">Uncharacterized protein</fullName>
    </submittedName>
</protein>
<dbReference type="HOGENOM" id="CLU_1712912_0_0_1"/>
<dbReference type="Proteomes" id="UP000030641">
    <property type="component" value="Unassembled WGS sequence"/>
</dbReference>
<organism evidence="1 2">
    <name type="scientific">Aureobasidium subglaciale (strain EXF-2481)</name>
    <name type="common">Aureobasidium pullulans var. subglaciale</name>
    <dbReference type="NCBI Taxonomy" id="1043005"/>
    <lineage>
        <taxon>Eukaryota</taxon>
        <taxon>Fungi</taxon>
        <taxon>Dikarya</taxon>
        <taxon>Ascomycota</taxon>
        <taxon>Pezizomycotina</taxon>
        <taxon>Dothideomycetes</taxon>
        <taxon>Dothideomycetidae</taxon>
        <taxon>Dothideales</taxon>
        <taxon>Saccotheciaceae</taxon>
        <taxon>Aureobasidium</taxon>
    </lineage>
</organism>
<dbReference type="RefSeq" id="XP_013348801.1">
    <property type="nucleotide sequence ID" value="XM_013493347.1"/>
</dbReference>
<name>A0A074Z1U7_AURSE</name>
<dbReference type="EMBL" id="KL584749">
    <property type="protein sequence ID" value="KER00303.1"/>
    <property type="molecule type" value="Genomic_DNA"/>
</dbReference>